<gene>
    <name evidence="8" type="ORF">RCF98_06795</name>
</gene>
<feature type="domain" description="GH26" evidence="7">
    <location>
        <begin position="4"/>
        <end position="331"/>
    </location>
</feature>
<dbReference type="InterPro" id="IPR012291">
    <property type="entry name" value="CBM2_carb-bd_dom_sf"/>
</dbReference>
<reference evidence="8 9" key="1">
    <citation type="submission" date="2023-08" db="EMBL/GenBank/DDBJ databases">
        <title>New molecular markers tilS and rpoB for phylogenetic and monitoring studies of the genus Thiothrix biodiversity.</title>
        <authorList>
            <person name="Ravin N.V."/>
            <person name="Smolyakov D."/>
            <person name="Markov N.D."/>
            <person name="Beletsky A.V."/>
            <person name="Mardanov A.V."/>
            <person name="Rudenko T.S."/>
            <person name="Grabovich M.Y."/>
        </authorList>
    </citation>
    <scope>NUCLEOTIDE SEQUENCE [LARGE SCALE GENOMIC DNA]</scope>
    <source>
        <strain evidence="8 9">MK1</strain>
    </source>
</reference>
<evidence type="ECO:0000313" key="9">
    <source>
        <dbReference type="Proteomes" id="UP001236657"/>
    </source>
</evidence>
<evidence type="ECO:0000256" key="2">
    <source>
        <dbReference type="ARBA" id="ARBA00022801"/>
    </source>
</evidence>
<dbReference type="Gene3D" id="3.20.20.80">
    <property type="entry name" value="Glycosidases"/>
    <property type="match status" value="1"/>
</dbReference>
<sequence>MKRLFTTTIVAGLLLTSSIASAQTLLGVYYGKEGWAMDDVTRLESWQGKKNAVIGLYSNWTETSEGLLFTYQLPYIWEHGNVPLITWEPYLAGTTPDNIETRIAQGEYDSYLDSWGKKLRQFLAGGDGIYGTEDDRRVYIRLAHEPNGNWYPWSAKNGVNTPADYIAMWQKIWGSLDAQGLDRSHLQWIWSVNNVDSGAFSMEDYYPGDAYVDWVGVDGFNWGTAYNWSSWQSPHEIFDPVRGRIAQLAPTKPVALTEVASTATTSSGVSSTLKDNWISQLSTYLQEADIRLVSWFNQDKETNWQLFAGQYGTTQADGLNVYPAYRTFVQNALMIPADETNPRILTDQQFQGVLTESVPLVANTKKCRVAYNISSRWTGGYVSGVHVTANYTIPRTWKLVWGFTNREKISSGWNAQLQQTAQQVTVIPPSWWQWMPAGAEPDFGFVGSGIPATPTQASLNGIPCEITMQ</sequence>
<evidence type="ECO:0000313" key="8">
    <source>
        <dbReference type="EMBL" id="WML92043.1"/>
    </source>
</evidence>
<dbReference type="SUPFAM" id="SSF51445">
    <property type="entry name" value="(Trans)glycosidases"/>
    <property type="match status" value="1"/>
</dbReference>
<feature type="chain" id="PRO_5046723423" evidence="5">
    <location>
        <begin position="23"/>
        <end position="469"/>
    </location>
</feature>
<keyword evidence="2 4" id="KW-0378">Hydrolase</keyword>
<dbReference type="SUPFAM" id="SSF49384">
    <property type="entry name" value="Carbohydrate-binding domain"/>
    <property type="match status" value="1"/>
</dbReference>
<organism evidence="8 9">
    <name type="scientific">Thiothrix lacustris</name>
    <dbReference type="NCBI Taxonomy" id="525917"/>
    <lineage>
        <taxon>Bacteria</taxon>
        <taxon>Pseudomonadati</taxon>
        <taxon>Pseudomonadota</taxon>
        <taxon>Gammaproteobacteria</taxon>
        <taxon>Thiotrichales</taxon>
        <taxon>Thiotrichaceae</taxon>
        <taxon>Thiothrix</taxon>
    </lineage>
</organism>
<feature type="active site" description="Nucleophile" evidence="4">
    <location>
        <position position="258"/>
    </location>
</feature>
<evidence type="ECO:0000259" key="7">
    <source>
        <dbReference type="PROSITE" id="PS51764"/>
    </source>
</evidence>
<dbReference type="PANTHER" id="PTHR40079:SF4">
    <property type="entry name" value="GH26 DOMAIN-CONTAINING PROTEIN-RELATED"/>
    <property type="match status" value="1"/>
</dbReference>
<dbReference type="SMART" id="SM00637">
    <property type="entry name" value="CBD_II"/>
    <property type="match status" value="1"/>
</dbReference>
<dbReference type="PROSITE" id="PS51764">
    <property type="entry name" value="GH26"/>
    <property type="match status" value="1"/>
</dbReference>
<dbReference type="InterPro" id="IPR017853">
    <property type="entry name" value="GH"/>
</dbReference>
<dbReference type="PANTHER" id="PTHR40079">
    <property type="entry name" value="MANNAN ENDO-1,4-BETA-MANNOSIDASE E-RELATED"/>
    <property type="match status" value="1"/>
</dbReference>
<comment type="similarity">
    <text evidence="1 4">Belongs to the glycosyl hydrolase 26 family.</text>
</comment>
<keyword evidence="9" id="KW-1185">Reference proteome</keyword>
<feature type="active site" description="Proton donor" evidence="4">
    <location>
        <position position="145"/>
    </location>
</feature>
<dbReference type="PROSITE" id="PS51173">
    <property type="entry name" value="CBM2"/>
    <property type="match status" value="1"/>
</dbReference>
<dbReference type="Pfam" id="PF02156">
    <property type="entry name" value="Glyco_hydro_26"/>
    <property type="match status" value="1"/>
</dbReference>
<keyword evidence="5" id="KW-0732">Signal</keyword>
<keyword evidence="3 4" id="KW-0326">Glycosidase</keyword>
<dbReference type="InterPro" id="IPR000805">
    <property type="entry name" value="Glyco_hydro_26"/>
</dbReference>
<dbReference type="RefSeq" id="WP_308392714.1">
    <property type="nucleotide sequence ID" value="NZ_CP133218.1"/>
</dbReference>
<dbReference type="Pfam" id="PF00553">
    <property type="entry name" value="CBM_2"/>
    <property type="match status" value="1"/>
</dbReference>
<dbReference type="InterPro" id="IPR022790">
    <property type="entry name" value="GH26_dom"/>
</dbReference>
<name>A0ABY9MU42_9GAMM</name>
<feature type="signal peptide" evidence="5">
    <location>
        <begin position="1"/>
        <end position="22"/>
    </location>
</feature>
<dbReference type="Gene3D" id="2.60.40.290">
    <property type="match status" value="1"/>
</dbReference>
<evidence type="ECO:0000256" key="5">
    <source>
        <dbReference type="SAM" id="SignalP"/>
    </source>
</evidence>
<evidence type="ECO:0000256" key="1">
    <source>
        <dbReference type="ARBA" id="ARBA00007754"/>
    </source>
</evidence>
<protein>
    <submittedName>
        <fullName evidence="8">Cellulose binding domain-containing protein</fullName>
    </submittedName>
</protein>
<evidence type="ECO:0000256" key="3">
    <source>
        <dbReference type="ARBA" id="ARBA00023295"/>
    </source>
</evidence>
<dbReference type="EMBL" id="CP133218">
    <property type="protein sequence ID" value="WML92043.1"/>
    <property type="molecule type" value="Genomic_DNA"/>
</dbReference>
<accession>A0ABY9MU42</accession>
<feature type="domain" description="CBM2" evidence="6">
    <location>
        <begin position="360"/>
        <end position="467"/>
    </location>
</feature>
<evidence type="ECO:0000256" key="4">
    <source>
        <dbReference type="PROSITE-ProRule" id="PRU01100"/>
    </source>
</evidence>
<dbReference type="InterPro" id="IPR001919">
    <property type="entry name" value="CBD2"/>
</dbReference>
<dbReference type="InterPro" id="IPR008965">
    <property type="entry name" value="CBM2/CBM3_carb-bd_dom_sf"/>
</dbReference>
<dbReference type="Proteomes" id="UP001236657">
    <property type="component" value="Chromosome"/>
</dbReference>
<evidence type="ECO:0000259" key="6">
    <source>
        <dbReference type="PROSITE" id="PS51173"/>
    </source>
</evidence>
<proteinExistence type="inferred from homology"/>